<evidence type="ECO:0008006" key="4">
    <source>
        <dbReference type="Google" id="ProtNLM"/>
    </source>
</evidence>
<evidence type="ECO:0000256" key="1">
    <source>
        <dbReference type="SAM" id="SignalP"/>
    </source>
</evidence>
<reference evidence="2 3" key="1">
    <citation type="journal article" date="2015" name="Nature">
        <title>rRNA introns, odd ribosomes, and small enigmatic genomes across a large radiation of phyla.</title>
        <authorList>
            <person name="Brown C.T."/>
            <person name="Hug L.A."/>
            <person name="Thomas B.C."/>
            <person name="Sharon I."/>
            <person name="Castelle C.J."/>
            <person name="Singh A."/>
            <person name="Wilkins M.J."/>
            <person name="Williams K.H."/>
            <person name="Banfield J.F."/>
        </authorList>
    </citation>
    <scope>NUCLEOTIDE SEQUENCE [LARGE SCALE GENOMIC DNA]</scope>
</reference>
<comment type="caution">
    <text evidence="2">The sequence shown here is derived from an EMBL/GenBank/DDBJ whole genome shotgun (WGS) entry which is preliminary data.</text>
</comment>
<dbReference type="EMBL" id="LCGH01000008">
    <property type="protein sequence ID" value="KKT11289.1"/>
    <property type="molecule type" value="Genomic_DNA"/>
</dbReference>
<feature type="signal peptide" evidence="1">
    <location>
        <begin position="1"/>
        <end position="23"/>
    </location>
</feature>
<dbReference type="PROSITE" id="PS51257">
    <property type="entry name" value="PROKAR_LIPOPROTEIN"/>
    <property type="match status" value="1"/>
</dbReference>
<proteinExistence type="predicted"/>
<feature type="chain" id="PRO_5002537645" description="Lipoprotein" evidence="1">
    <location>
        <begin position="24"/>
        <end position="129"/>
    </location>
</feature>
<gene>
    <name evidence="2" type="ORF">UV91_C0008G0018</name>
</gene>
<evidence type="ECO:0000313" key="3">
    <source>
        <dbReference type="Proteomes" id="UP000033907"/>
    </source>
</evidence>
<evidence type="ECO:0000313" key="2">
    <source>
        <dbReference type="EMBL" id="KKT11289.1"/>
    </source>
</evidence>
<accession>A0A0G1HKA7</accession>
<name>A0A0G1HKA7_9BACT</name>
<keyword evidence="1" id="KW-0732">Signal</keyword>
<protein>
    <recommendedName>
        <fullName evidence="4">Lipoprotein</fullName>
    </recommendedName>
</protein>
<sequence length="129" mass="13291">MRSRILWAVLVAAFVLSACGEGAKSPTTPTGVPTVAMVTYTPLPGTVCVLVGSPFCNRGLVPPVARYRAPQAPPVNLFGPDMGPLTGDVPIPSGMGCVAPEVRDPWLCTDSQCANGGVVPPSQVTVTCR</sequence>
<organism evidence="2 3">
    <name type="scientific">Candidatus Nomurabacteria bacterium GW2011_GWF2_43_24</name>
    <dbReference type="NCBI Taxonomy" id="1618778"/>
    <lineage>
        <taxon>Bacteria</taxon>
        <taxon>Candidatus Nomuraibacteriota</taxon>
    </lineage>
</organism>
<dbReference type="Proteomes" id="UP000033907">
    <property type="component" value="Unassembled WGS sequence"/>
</dbReference>
<dbReference type="AlphaFoldDB" id="A0A0G1HKA7"/>